<gene>
    <name evidence="1" type="ORF">L1987_37676</name>
</gene>
<keyword evidence="2" id="KW-1185">Reference proteome</keyword>
<sequence>MSKNGYRGGGCGSDRQVVVVVVDGLNQGRQTVVDGEQKNSTLVEDRMQQRLYFLFPGMGGGKSYSSINMD</sequence>
<name>A0ACB9HHF5_9ASTR</name>
<evidence type="ECO:0000313" key="1">
    <source>
        <dbReference type="EMBL" id="KAI3795032.1"/>
    </source>
</evidence>
<proteinExistence type="predicted"/>
<dbReference type="Proteomes" id="UP001056120">
    <property type="component" value="Linkage Group LG12"/>
</dbReference>
<evidence type="ECO:0000313" key="2">
    <source>
        <dbReference type="Proteomes" id="UP001056120"/>
    </source>
</evidence>
<reference evidence="2" key="1">
    <citation type="journal article" date="2022" name="Mol. Ecol. Resour.">
        <title>The genomes of chicory, endive, great burdock and yacon provide insights into Asteraceae palaeo-polyploidization history and plant inulin production.</title>
        <authorList>
            <person name="Fan W."/>
            <person name="Wang S."/>
            <person name="Wang H."/>
            <person name="Wang A."/>
            <person name="Jiang F."/>
            <person name="Liu H."/>
            <person name="Zhao H."/>
            <person name="Xu D."/>
            <person name="Zhang Y."/>
        </authorList>
    </citation>
    <scope>NUCLEOTIDE SEQUENCE [LARGE SCALE GENOMIC DNA]</scope>
    <source>
        <strain evidence="2">cv. Yunnan</strain>
    </source>
</reference>
<dbReference type="EMBL" id="CM042029">
    <property type="protein sequence ID" value="KAI3795032.1"/>
    <property type="molecule type" value="Genomic_DNA"/>
</dbReference>
<protein>
    <submittedName>
        <fullName evidence="1">Uncharacterized protein</fullName>
    </submittedName>
</protein>
<organism evidence="1 2">
    <name type="scientific">Smallanthus sonchifolius</name>
    <dbReference type="NCBI Taxonomy" id="185202"/>
    <lineage>
        <taxon>Eukaryota</taxon>
        <taxon>Viridiplantae</taxon>
        <taxon>Streptophyta</taxon>
        <taxon>Embryophyta</taxon>
        <taxon>Tracheophyta</taxon>
        <taxon>Spermatophyta</taxon>
        <taxon>Magnoliopsida</taxon>
        <taxon>eudicotyledons</taxon>
        <taxon>Gunneridae</taxon>
        <taxon>Pentapetalae</taxon>
        <taxon>asterids</taxon>
        <taxon>campanulids</taxon>
        <taxon>Asterales</taxon>
        <taxon>Asteraceae</taxon>
        <taxon>Asteroideae</taxon>
        <taxon>Heliantheae alliance</taxon>
        <taxon>Millerieae</taxon>
        <taxon>Smallanthus</taxon>
    </lineage>
</organism>
<reference evidence="1 2" key="2">
    <citation type="journal article" date="2022" name="Mol. Ecol. Resour.">
        <title>The genomes of chicory, endive, great burdock and yacon provide insights into Asteraceae paleo-polyploidization history and plant inulin production.</title>
        <authorList>
            <person name="Fan W."/>
            <person name="Wang S."/>
            <person name="Wang H."/>
            <person name="Wang A."/>
            <person name="Jiang F."/>
            <person name="Liu H."/>
            <person name="Zhao H."/>
            <person name="Xu D."/>
            <person name="Zhang Y."/>
        </authorList>
    </citation>
    <scope>NUCLEOTIDE SEQUENCE [LARGE SCALE GENOMIC DNA]</scope>
    <source>
        <strain evidence="2">cv. Yunnan</strain>
        <tissue evidence="1">Leaves</tissue>
    </source>
</reference>
<accession>A0ACB9HHF5</accession>
<comment type="caution">
    <text evidence="1">The sequence shown here is derived from an EMBL/GenBank/DDBJ whole genome shotgun (WGS) entry which is preliminary data.</text>
</comment>